<proteinExistence type="predicted"/>
<sequence>MPTQTNSLSGSTMAPVGTVRFCNHQRALGRATLARQWAVAALLCCMLAFLVYLYKSAETDLFEAQAKILLLAPQDQYLPSIDAAQTGSLLDSIADQNTSIRSFMTDPDVMSGIITQHQLYQDPHFSEKNLWQRGLEAFGLGGFQTNGSSLVAKRIQDSTQIDYRAERRLLSIAFRAPDPAQATAIANSLARFYLHKVKLDQTRAFDVAVEKLNADVHALRVRLQKTNDEMVAQDPAIGLSKDQISEWTKLENQRIAQLKQKATAEYGMLNHMLSRYHEAQTKRSLDLLPPQARLIARATTPVQPVASSALVQAGLSGMLVFSVLILLIGIISLRAKRSQKRGAVGTMMPQPVLWSIAQQPEQEGTHEKLSCPVANPTYDPSQQWPDALSTEVEVWCHDDCLIDHVAGVIYKSSHKRVVFMSDEEDWGGNYTPLVKRLATSGTSLVSICLGAAPSSLNANADEHRVLGMSDLVDGKAACADVVWVDEETGVHTVEVGTRRMVSEDFFSHDFHAFLLALESTYDLLLIDIGPHFDDEFALKSLGLARDVQACIYAPDTDRELSHQVHDVMRHFGYISSMILPLDMSAKLYPNKQVLGMQAAE</sequence>
<keyword evidence="3" id="KW-1185">Reference proteome</keyword>
<feature type="transmembrane region" description="Helical" evidence="1">
    <location>
        <begin position="37"/>
        <end position="54"/>
    </location>
</feature>
<accession>A0A2N5XQB3</accession>
<dbReference type="GO" id="GO:0004713">
    <property type="term" value="F:protein tyrosine kinase activity"/>
    <property type="evidence" value="ECO:0007669"/>
    <property type="project" value="TreeGrafter"/>
</dbReference>
<evidence type="ECO:0008006" key="4">
    <source>
        <dbReference type="Google" id="ProtNLM"/>
    </source>
</evidence>
<protein>
    <recommendedName>
        <fullName evidence="4">Polysaccharide chain length determinant N-terminal domain-containing protein</fullName>
    </recommendedName>
</protein>
<dbReference type="PANTHER" id="PTHR32309:SF13">
    <property type="entry name" value="FERRIC ENTEROBACTIN TRANSPORT PROTEIN FEPE"/>
    <property type="match status" value="1"/>
</dbReference>
<evidence type="ECO:0000256" key="1">
    <source>
        <dbReference type="SAM" id="Phobius"/>
    </source>
</evidence>
<dbReference type="OrthoDB" id="7786248at2"/>
<organism evidence="2 3">
    <name type="scientific">Cohaesibacter celericrescens</name>
    <dbReference type="NCBI Taxonomy" id="2067669"/>
    <lineage>
        <taxon>Bacteria</taxon>
        <taxon>Pseudomonadati</taxon>
        <taxon>Pseudomonadota</taxon>
        <taxon>Alphaproteobacteria</taxon>
        <taxon>Hyphomicrobiales</taxon>
        <taxon>Cohaesibacteraceae</taxon>
    </lineage>
</organism>
<gene>
    <name evidence="2" type="ORF">C0081_11545</name>
</gene>
<dbReference type="InterPro" id="IPR050445">
    <property type="entry name" value="Bact_polysacc_biosynth/exp"/>
</dbReference>
<reference evidence="2 3" key="1">
    <citation type="submission" date="2018-01" db="EMBL/GenBank/DDBJ databases">
        <title>The draft genome sequence of Cohaesibacter sp. H1304.</title>
        <authorList>
            <person name="Wang N.-N."/>
            <person name="Du Z.-J."/>
        </authorList>
    </citation>
    <scope>NUCLEOTIDE SEQUENCE [LARGE SCALE GENOMIC DNA]</scope>
    <source>
        <strain evidence="2 3">H1304</strain>
    </source>
</reference>
<dbReference type="Proteomes" id="UP000234881">
    <property type="component" value="Unassembled WGS sequence"/>
</dbReference>
<evidence type="ECO:0000313" key="3">
    <source>
        <dbReference type="Proteomes" id="UP000234881"/>
    </source>
</evidence>
<evidence type="ECO:0000313" key="2">
    <source>
        <dbReference type="EMBL" id="PLW76701.1"/>
    </source>
</evidence>
<keyword evidence="1" id="KW-1133">Transmembrane helix</keyword>
<dbReference type="AlphaFoldDB" id="A0A2N5XQB3"/>
<comment type="caution">
    <text evidence="2">The sequence shown here is derived from an EMBL/GenBank/DDBJ whole genome shotgun (WGS) entry which is preliminary data.</text>
</comment>
<feature type="transmembrane region" description="Helical" evidence="1">
    <location>
        <begin position="309"/>
        <end position="331"/>
    </location>
</feature>
<name>A0A2N5XQB3_9HYPH</name>
<dbReference type="PANTHER" id="PTHR32309">
    <property type="entry name" value="TYROSINE-PROTEIN KINASE"/>
    <property type="match status" value="1"/>
</dbReference>
<keyword evidence="1" id="KW-0472">Membrane</keyword>
<keyword evidence="1" id="KW-0812">Transmembrane</keyword>
<dbReference type="EMBL" id="PKUQ01000022">
    <property type="protein sequence ID" value="PLW76701.1"/>
    <property type="molecule type" value="Genomic_DNA"/>
</dbReference>
<dbReference type="GO" id="GO:0005886">
    <property type="term" value="C:plasma membrane"/>
    <property type="evidence" value="ECO:0007669"/>
    <property type="project" value="TreeGrafter"/>
</dbReference>